<dbReference type="Gene3D" id="1.10.10.10">
    <property type="entry name" value="Winged helix-like DNA-binding domain superfamily/Winged helix DNA-binding domain"/>
    <property type="match status" value="1"/>
</dbReference>
<keyword evidence="2" id="KW-0547">Nucleotide-binding</keyword>
<dbReference type="NCBIfam" id="NF008848">
    <property type="entry name" value="PRK11886.1-3"/>
    <property type="match status" value="1"/>
</dbReference>
<dbReference type="InterPro" id="IPR004408">
    <property type="entry name" value="Biotin_CoA_COase_ligase"/>
</dbReference>
<evidence type="ECO:0000313" key="5">
    <source>
        <dbReference type="Proteomes" id="UP000236023"/>
    </source>
</evidence>
<dbReference type="Gene3D" id="2.30.30.100">
    <property type="match status" value="1"/>
</dbReference>
<evidence type="ECO:0000256" key="2">
    <source>
        <dbReference type="HAMAP-Rule" id="MF_00978"/>
    </source>
</evidence>
<dbReference type="AlphaFoldDB" id="A0A2N8STU1"/>
<evidence type="ECO:0000259" key="3">
    <source>
        <dbReference type="PROSITE" id="PS51733"/>
    </source>
</evidence>
<dbReference type="NCBIfam" id="NF008847">
    <property type="entry name" value="PRK11886.1-2"/>
    <property type="match status" value="1"/>
</dbReference>
<evidence type="ECO:0000256" key="1">
    <source>
        <dbReference type="ARBA" id="ARBA00022598"/>
    </source>
</evidence>
<dbReference type="Gene3D" id="3.30.930.10">
    <property type="entry name" value="Bira Bifunctional Protein, Domain 2"/>
    <property type="match status" value="1"/>
</dbReference>
<feature type="domain" description="BPL/LPL catalytic" evidence="3">
    <location>
        <begin position="63"/>
        <end position="252"/>
    </location>
</feature>
<sequence>MNRLLRLLQDGRFHSGQELGEKLGVSRSSVWKHLQRVESETGLRLYKVPGRGYRLAEPLSLFDHAKLEPHLRRLGWSLYLRSTTDSTNAEALRLLQEQVSAPFLVLAEAQTDGRGRRGRKWVSPVGQNLYYSLALKVVGGAQQLSGMSLVVGLAVMQTLRLLGVERAGLKWPNDVYADGRKIAGILLELTGDPADVCHVVIGIGINVNMLTADSGIDQPWTSVRAQAGSMVDRNDLVLALSDSLQGYLKRHMALGFPALQAEWEASHIWQGCKCTLSTGAQDFSGIVLGVDQQGALRLSINGCEHSFSGGELSLRLDP</sequence>
<dbReference type="GO" id="GO:0005524">
    <property type="term" value="F:ATP binding"/>
    <property type="evidence" value="ECO:0007669"/>
    <property type="project" value="UniProtKB-UniRule"/>
</dbReference>
<dbReference type="Proteomes" id="UP000236023">
    <property type="component" value="Unassembled WGS sequence"/>
</dbReference>
<keyword evidence="2" id="KW-0067">ATP-binding</keyword>
<comment type="function">
    <text evidence="2">Acts both as a biotin--[acetyl-CoA-carboxylase] ligase and a biotin-operon repressor. In the presence of ATP, BirA activates biotin to form the BirA-biotinyl-5'-adenylate (BirA-bio-5'-AMP or holoBirA) complex. HoloBirA can either transfer the biotinyl moiety to the biotin carboxyl carrier protein (BCCP) subunit of acetyl-CoA carboxylase, or bind to the biotin operator site and inhibit transcription of the operon.</text>
</comment>
<feature type="DNA-binding region" description="H-T-H motif" evidence="2">
    <location>
        <begin position="16"/>
        <end position="35"/>
    </location>
</feature>
<comment type="catalytic activity">
    <reaction evidence="2">
        <text>biotin + L-lysyl-[protein] + ATP = N(6)-biotinyl-L-lysyl-[protein] + AMP + diphosphate + H(+)</text>
        <dbReference type="Rhea" id="RHEA:11756"/>
        <dbReference type="Rhea" id="RHEA-COMP:9752"/>
        <dbReference type="Rhea" id="RHEA-COMP:10505"/>
        <dbReference type="ChEBI" id="CHEBI:15378"/>
        <dbReference type="ChEBI" id="CHEBI:29969"/>
        <dbReference type="ChEBI" id="CHEBI:30616"/>
        <dbReference type="ChEBI" id="CHEBI:33019"/>
        <dbReference type="ChEBI" id="CHEBI:57586"/>
        <dbReference type="ChEBI" id="CHEBI:83144"/>
        <dbReference type="ChEBI" id="CHEBI:456215"/>
        <dbReference type="EC" id="6.3.4.15"/>
    </reaction>
</comment>
<dbReference type="SUPFAM" id="SSF46785">
    <property type="entry name" value="Winged helix' DNA-binding domain"/>
    <property type="match status" value="1"/>
</dbReference>
<keyword evidence="1 2" id="KW-0436">Ligase</keyword>
<dbReference type="InterPro" id="IPR036390">
    <property type="entry name" value="WH_DNA-bd_sf"/>
</dbReference>
<name>A0A2N8STU1_STUST</name>
<feature type="binding site" evidence="2">
    <location>
        <begin position="114"/>
        <end position="116"/>
    </location>
    <ligand>
        <name>biotin</name>
        <dbReference type="ChEBI" id="CHEBI:57586"/>
    </ligand>
</feature>
<dbReference type="EMBL" id="POUT01000014">
    <property type="protein sequence ID" value="PNG05911.1"/>
    <property type="molecule type" value="Genomic_DNA"/>
</dbReference>
<comment type="similarity">
    <text evidence="2">Belongs to the biotin--protein ligase family.</text>
</comment>
<dbReference type="Pfam" id="PF03099">
    <property type="entry name" value="BPL_LplA_LipB"/>
    <property type="match status" value="1"/>
</dbReference>
<dbReference type="InterPro" id="IPR045864">
    <property type="entry name" value="aa-tRNA-synth_II/BPL/LPL"/>
</dbReference>
<dbReference type="EC" id="6.3.4.15" evidence="2"/>
<keyword evidence="2" id="KW-0092">Biotin</keyword>
<feature type="binding site" evidence="2">
    <location>
        <position position="181"/>
    </location>
    <ligand>
        <name>biotin</name>
        <dbReference type="ChEBI" id="CHEBI:57586"/>
    </ligand>
</feature>
<dbReference type="InterPro" id="IPR030855">
    <property type="entry name" value="Bifunct_BirA"/>
</dbReference>
<feature type="binding site" evidence="2">
    <location>
        <position position="110"/>
    </location>
    <ligand>
        <name>biotin</name>
        <dbReference type="ChEBI" id="CHEBI:57586"/>
    </ligand>
</feature>
<dbReference type="SUPFAM" id="SSF55681">
    <property type="entry name" value="Class II aaRS and biotin synthetases"/>
    <property type="match status" value="1"/>
</dbReference>
<dbReference type="SUPFAM" id="SSF50037">
    <property type="entry name" value="C-terminal domain of transcriptional repressors"/>
    <property type="match status" value="1"/>
</dbReference>
<dbReference type="PANTHER" id="PTHR12835">
    <property type="entry name" value="BIOTIN PROTEIN LIGASE"/>
    <property type="match status" value="1"/>
</dbReference>
<gene>
    <name evidence="2" type="primary">birA</name>
    <name evidence="4" type="ORF">CXK94_19650</name>
</gene>
<keyword evidence="2" id="KW-0238">DNA-binding</keyword>
<reference evidence="4 5" key="1">
    <citation type="submission" date="2018-01" db="EMBL/GenBank/DDBJ databases">
        <title>Denitrification phenotypes of diverse strains of Pseudomonas stutzeri.</title>
        <authorList>
            <person name="Milligan D.A."/>
            <person name="Bergaust L."/>
            <person name="Bakken L.R."/>
            <person name="Frostegard A."/>
        </authorList>
    </citation>
    <scope>NUCLEOTIDE SEQUENCE [LARGE SCALE GENOMIC DNA]</scope>
    <source>
        <strain evidence="4 5">24a75</strain>
    </source>
</reference>
<dbReference type="InterPro" id="IPR013196">
    <property type="entry name" value="HTH_11"/>
</dbReference>
<protein>
    <recommendedName>
        <fullName evidence="2">Bifunctional ligase/repressor BirA</fullName>
    </recommendedName>
    <alternativeName>
        <fullName evidence="2">Biotin operon repressor</fullName>
    </alternativeName>
    <alternativeName>
        <fullName evidence="2">Biotin--[acetyl-CoA-carboxylase] ligase</fullName>
        <ecNumber evidence="2">6.3.4.15</ecNumber>
    </alternativeName>
    <alternativeName>
        <fullName evidence="2">Biotin--protein ligase</fullName>
    </alternativeName>
    <alternativeName>
        <fullName evidence="2">Biotin-[acetyl-CoA carboxylase] synthetase</fullName>
    </alternativeName>
</protein>
<feature type="binding site" evidence="2">
    <location>
        <begin position="86"/>
        <end position="88"/>
    </location>
    <ligand>
        <name>biotin</name>
        <dbReference type="ChEBI" id="CHEBI:57586"/>
    </ligand>
</feature>
<dbReference type="HAMAP" id="MF_00978">
    <property type="entry name" value="Bifunct_BirA"/>
    <property type="match status" value="1"/>
</dbReference>
<dbReference type="InterPro" id="IPR036388">
    <property type="entry name" value="WH-like_DNA-bd_sf"/>
</dbReference>
<dbReference type="CDD" id="cd16442">
    <property type="entry name" value="BPL"/>
    <property type="match status" value="1"/>
</dbReference>
<dbReference type="GO" id="GO:0005737">
    <property type="term" value="C:cytoplasm"/>
    <property type="evidence" value="ECO:0007669"/>
    <property type="project" value="TreeGrafter"/>
</dbReference>
<dbReference type="GO" id="GO:0003677">
    <property type="term" value="F:DNA binding"/>
    <property type="evidence" value="ECO:0007669"/>
    <property type="project" value="UniProtKB-UniRule"/>
</dbReference>
<dbReference type="GO" id="GO:0004077">
    <property type="term" value="F:biotin--[biotin carboxyl-carrier protein] ligase activity"/>
    <property type="evidence" value="ECO:0007669"/>
    <property type="project" value="UniProtKB-UniRule"/>
</dbReference>
<dbReference type="PROSITE" id="PS51733">
    <property type="entry name" value="BPL_LPL_CATALYTIC"/>
    <property type="match status" value="1"/>
</dbReference>
<evidence type="ECO:0000313" key="4">
    <source>
        <dbReference type="EMBL" id="PNG05911.1"/>
    </source>
</evidence>
<dbReference type="NCBIfam" id="TIGR00121">
    <property type="entry name" value="birA_ligase"/>
    <property type="match status" value="1"/>
</dbReference>
<dbReference type="PANTHER" id="PTHR12835:SF5">
    <property type="entry name" value="BIOTIN--PROTEIN LIGASE"/>
    <property type="match status" value="1"/>
</dbReference>
<keyword evidence="2" id="KW-0678">Repressor</keyword>
<keyword evidence="2" id="KW-0805">Transcription regulation</keyword>
<keyword evidence="2" id="KW-0804">Transcription</keyword>
<dbReference type="InterPro" id="IPR004143">
    <property type="entry name" value="BPL_LPL_catalytic"/>
</dbReference>
<accession>A0A2N8STU1</accession>
<dbReference type="InterPro" id="IPR008988">
    <property type="entry name" value="Transcriptional_repressor_C"/>
</dbReference>
<comment type="caution">
    <text evidence="4">The sequence shown here is derived from an EMBL/GenBank/DDBJ whole genome shotgun (WGS) entry which is preliminary data.</text>
</comment>
<dbReference type="RefSeq" id="WP_102895553.1">
    <property type="nucleotide sequence ID" value="NZ_JAMOHU010000097.1"/>
</dbReference>
<proteinExistence type="inferred from homology"/>
<dbReference type="Pfam" id="PF08279">
    <property type="entry name" value="HTH_11"/>
    <property type="match status" value="1"/>
</dbReference>
<dbReference type="GO" id="GO:0006355">
    <property type="term" value="P:regulation of DNA-templated transcription"/>
    <property type="evidence" value="ECO:0007669"/>
    <property type="project" value="UniProtKB-UniRule"/>
</dbReference>
<organism evidence="4 5">
    <name type="scientific">Stutzerimonas stutzeri</name>
    <name type="common">Pseudomonas stutzeri</name>
    <dbReference type="NCBI Taxonomy" id="316"/>
    <lineage>
        <taxon>Bacteria</taxon>
        <taxon>Pseudomonadati</taxon>
        <taxon>Pseudomonadota</taxon>
        <taxon>Gammaproteobacteria</taxon>
        <taxon>Pseudomonadales</taxon>
        <taxon>Pseudomonadaceae</taxon>
        <taxon>Stutzerimonas</taxon>
    </lineage>
</organism>